<dbReference type="InterPro" id="IPR036291">
    <property type="entry name" value="NAD(P)-bd_dom_sf"/>
</dbReference>
<accession>A0ABP9SSL6</accession>
<dbReference type="PRINTS" id="PR00081">
    <property type="entry name" value="GDHRDH"/>
</dbReference>
<dbReference type="RefSeq" id="WP_345638221.1">
    <property type="nucleotide sequence ID" value="NZ_BAABJQ010000040.1"/>
</dbReference>
<dbReference type="InterPro" id="IPR002347">
    <property type="entry name" value="SDR_fam"/>
</dbReference>
<dbReference type="PROSITE" id="PS00061">
    <property type="entry name" value="ADH_SHORT"/>
    <property type="match status" value="1"/>
</dbReference>
<protein>
    <submittedName>
        <fullName evidence="2">SDR family NAD(P)-dependent oxidoreductase</fullName>
    </submittedName>
</protein>
<proteinExistence type="inferred from homology"/>
<reference evidence="3" key="1">
    <citation type="journal article" date="2019" name="Int. J. Syst. Evol. Microbiol.">
        <title>The Global Catalogue of Microorganisms (GCM) 10K type strain sequencing project: providing services to taxonomists for standard genome sequencing and annotation.</title>
        <authorList>
            <consortium name="The Broad Institute Genomics Platform"/>
            <consortium name="The Broad Institute Genome Sequencing Center for Infectious Disease"/>
            <person name="Wu L."/>
            <person name="Ma J."/>
        </authorList>
    </citation>
    <scope>NUCLEOTIDE SEQUENCE [LARGE SCALE GENOMIC DNA]</scope>
    <source>
        <strain evidence="3">JCM 18304</strain>
    </source>
</reference>
<evidence type="ECO:0000313" key="2">
    <source>
        <dbReference type="EMBL" id="GAA5199961.1"/>
    </source>
</evidence>
<evidence type="ECO:0000313" key="3">
    <source>
        <dbReference type="Proteomes" id="UP001501570"/>
    </source>
</evidence>
<dbReference type="SUPFAM" id="SSF51735">
    <property type="entry name" value="NAD(P)-binding Rossmann-fold domains"/>
    <property type="match status" value="1"/>
</dbReference>
<dbReference type="PRINTS" id="PR00080">
    <property type="entry name" value="SDRFAMILY"/>
</dbReference>
<dbReference type="EMBL" id="BAABJQ010000040">
    <property type="protein sequence ID" value="GAA5199961.1"/>
    <property type="molecule type" value="Genomic_DNA"/>
</dbReference>
<dbReference type="Proteomes" id="UP001501570">
    <property type="component" value="Unassembled WGS sequence"/>
</dbReference>
<dbReference type="Gene3D" id="3.40.50.720">
    <property type="entry name" value="NAD(P)-binding Rossmann-like Domain"/>
    <property type="match status" value="1"/>
</dbReference>
<dbReference type="PANTHER" id="PTHR42760:SF135">
    <property type="entry name" value="BLL7886 PROTEIN"/>
    <property type="match status" value="1"/>
</dbReference>
<dbReference type="CDD" id="cd05233">
    <property type="entry name" value="SDR_c"/>
    <property type="match status" value="1"/>
</dbReference>
<keyword evidence="3" id="KW-1185">Reference proteome</keyword>
<dbReference type="PANTHER" id="PTHR42760">
    <property type="entry name" value="SHORT-CHAIN DEHYDROGENASES/REDUCTASES FAMILY MEMBER"/>
    <property type="match status" value="1"/>
</dbReference>
<name>A0ABP9SSL6_9ACTN</name>
<dbReference type="Pfam" id="PF13561">
    <property type="entry name" value="adh_short_C2"/>
    <property type="match status" value="1"/>
</dbReference>
<organism evidence="2 3">
    <name type="scientific">Rugosimonospora acidiphila</name>
    <dbReference type="NCBI Taxonomy" id="556531"/>
    <lineage>
        <taxon>Bacteria</taxon>
        <taxon>Bacillati</taxon>
        <taxon>Actinomycetota</taxon>
        <taxon>Actinomycetes</taxon>
        <taxon>Micromonosporales</taxon>
        <taxon>Micromonosporaceae</taxon>
        <taxon>Rugosimonospora</taxon>
    </lineage>
</organism>
<evidence type="ECO:0000256" key="1">
    <source>
        <dbReference type="ARBA" id="ARBA00006484"/>
    </source>
</evidence>
<comment type="similarity">
    <text evidence="1">Belongs to the short-chain dehydrogenases/reductases (SDR) family.</text>
</comment>
<gene>
    <name evidence="2" type="ORF">GCM10023322_76750</name>
</gene>
<dbReference type="InterPro" id="IPR020904">
    <property type="entry name" value="Sc_DH/Rdtase_CS"/>
</dbReference>
<comment type="caution">
    <text evidence="2">The sequence shown here is derived from an EMBL/GenBank/DDBJ whole genome shotgun (WGS) entry which is preliminary data.</text>
</comment>
<sequence>MTSEMDNIDWQTLRLPGIGSSTVAIVLGAGGAIGGETVRALAAMGANVALVTRDLERSTALAGALDAPGRVLPAAADLATPGDLDRMVASVGDAFGPPTVLVNCAAVGAPHNDITAVSRDEVSKIFDVNVVGSYEAAKSVAPAMRAAGYGRIVNVASIAGMRVSRGGVAYGVSKAAVISLTEQLAVELAADGITVNSVSPGQTPTKLRAVDEQAGAPQERVGGSTDAIPLGRRGRLGDYVGAILFLSSSLVGYVTGVDIPVEGGIRLVRPKSF</sequence>